<evidence type="ECO:0000313" key="1">
    <source>
        <dbReference type="EMBL" id="KAL3840743.1"/>
    </source>
</evidence>
<dbReference type="PANTHER" id="PTHR15907">
    <property type="entry name" value="DUF614 FAMILY PROTEIN-RELATED"/>
    <property type="match status" value="1"/>
</dbReference>
<dbReference type="EMBL" id="JBJXBP010000003">
    <property type="protein sequence ID" value="KAL3840743.1"/>
    <property type="molecule type" value="Genomic_DNA"/>
</dbReference>
<accession>A0ABD3TWJ2</accession>
<gene>
    <name evidence="1" type="ORF">ACJIZ3_025334</name>
</gene>
<reference evidence="1 2" key="1">
    <citation type="submission" date="2024-12" db="EMBL/GenBank/DDBJ databases">
        <title>The unique morphological basis and parallel evolutionary history of personate flowers in Penstemon.</title>
        <authorList>
            <person name="Depatie T.H."/>
            <person name="Wessinger C.A."/>
        </authorList>
    </citation>
    <scope>NUCLEOTIDE SEQUENCE [LARGE SCALE GENOMIC DNA]</scope>
    <source>
        <strain evidence="1">WTNN_2</strain>
        <tissue evidence="1">Leaf</tissue>
    </source>
</reference>
<dbReference type="Proteomes" id="UP001634393">
    <property type="component" value="Unassembled WGS sequence"/>
</dbReference>
<dbReference type="AlphaFoldDB" id="A0ABD3TWJ2"/>
<keyword evidence="2" id="KW-1185">Reference proteome</keyword>
<sequence>MYPHQRVVQPTMPPPIFHPPLHGENYSAPILYIKQTPVGIEQQDQKIETDWNSTLFDCHSDFNVCCKTTICPWITSSEIAEIVYEGKTSKREAMIIIGFCSCCMWMYTCYNRTTIRSKFNIKGSPSLDCVTHAFCLPCALCQEYRELDHRGFDPSLGWFENLERQRNAVAIYTVTPPQHETMTR</sequence>
<protein>
    <submittedName>
        <fullName evidence="1">Uncharacterized protein</fullName>
    </submittedName>
</protein>
<dbReference type="InterPro" id="IPR006461">
    <property type="entry name" value="PLAC_motif_containing"/>
</dbReference>
<dbReference type="NCBIfam" id="TIGR01571">
    <property type="entry name" value="A_thal_Cys_rich"/>
    <property type="match status" value="1"/>
</dbReference>
<dbReference type="Pfam" id="PF04749">
    <property type="entry name" value="PLAC8"/>
    <property type="match status" value="1"/>
</dbReference>
<organism evidence="1 2">
    <name type="scientific">Penstemon smallii</name>
    <dbReference type="NCBI Taxonomy" id="265156"/>
    <lineage>
        <taxon>Eukaryota</taxon>
        <taxon>Viridiplantae</taxon>
        <taxon>Streptophyta</taxon>
        <taxon>Embryophyta</taxon>
        <taxon>Tracheophyta</taxon>
        <taxon>Spermatophyta</taxon>
        <taxon>Magnoliopsida</taxon>
        <taxon>eudicotyledons</taxon>
        <taxon>Gunneridae</taxon>
        <taxon>Pentapetalae</taxon>
        <taxon>asterids</taxon>
        <taxon>lamiids</taxon>
        <taxon>Lamiales</taxon>
        <taxon>Plantaginaceae</taxon>
        <taxon>Cheloneae</taxon>
        <taxon>Penstemon</taxon>
    </lineage>
</organism>
<comment type="caution">
    <text evidence="1">The sequence shown here is derived from an EMBL/GenBank/DDBJ whole genome shotgun (WGS) entry which is preliminary data.</text>
</comment>
<proteinExistence type="predicted"/>
<evidence type="ECO:0000313" key="2">
    <source>
        <dbReference type="Proteomes" id="UP001634393"/>
    </source>
</evidence>
<name>A0ABD3TWJ2_9LAMI</name>